<name>A0A844B318_9BURK</name>
<protein>
    <recommendedName>
        <fullName evidence="3">Helix-turn-helix domain-containing protein</fullName>
    </recommendedName>
</protein>
<reference evidence="1 2" key="1">
    <citation type="submission" date="2019-11" db="EMBL/GenBank/DDBJ databases">
        <title>Caenimonas koreensis gen. nov., sp. nov., isolated from activated sludge.</title>
        <authorList>
            <person name="Seung H.R."/>
        </authorList>
    </citation>
    <scope>NUCLEOTIDE SEQUENCE [LARGE SCALE GENOMIC DNA]</scope>
    <source>
        <strain evidence="1 2">EMB320</strain>
    </source>
</reference>
<dbReference type="RefSeq" id="WP_153583010.1">
    <property type="nucleotide sequence ID" value="NZ_WJBU01000001.1"/>
</dbReference>
<accession>A0A844B318</accession>
<evidence type="ECO:0008006" key="3">
    <source>
        <dbReference type="Google" id="ProtNLM"/>
    </source>
</evidence>
<proteinExistence type="predicted"/>
<comment type="caution">
    <text evidence="1">The sequence shown here is derived from an EMBL/GenBank/DDBJ whole genome shotgun (WGS) entry which is preliminary data.</text>
</comment>
<dbReference type="AlphaFoldDB" id="A0A844B318"/>
<gene>
    <name evidence="1" type="ORF">GHT07_00005</name>
</gene>
<evidence type="ECO:0000313" key="1">
    <source>
        <dbReference type="EMBL" id="MRD45646.1"/>
    </source>
</evidence>
<dbReference type="OrthoDB" id="8910510at2"/>
<keyword evidence="2" id="KW-1185">Reference proteome</keyword>
<sequence>MPKDPRGGHVRLYWSILDCPAWRVLTHADVRVYLALRRKLGRTNNGDINATLAEMKHAGISSSSTLAAALHRLEALGFIEKTRQGGIANGGKLCSLYRFTDEPTLDIAKAGVRASPATNDWERFKNMGEARAAARPFHRKTTPKIRLSKRSEPPRYLRRLFHLRRLSHYEEVKVFTRGAGSCSTHGLRRQ</sequence>
<organism evidence="1 2">
    <name type="scientific">Caenimonas koreensis DSM 17982</name>
    <dbReference type="NCBI Taxonomy" id="1121255"/>
    <lineage>
        <taxon>Bacteria</taxon>
        <taxon>Pseudomonadati</taxon>
        <taxon>Pseudomonadota</taxon>
        <taxon>Betaproteobacteria</taxon>
        <taxon>Burkholderiales</taxon>
        <taxon>Comamonadaceae</taxon>
        <taxon>Caenimonas</taxon>
    </lineage>
</organism>
<evidence type="ECO:0000313" key="2">
    <source>
        <dbReference type="Proteomes" id="UP000487350"/>
    </source>
</evidence>
<dbReference type="EMBL" id="WJBU01000001">
    <property type="protein sequence ID" value="MRD45646.1"/>
    <property type="molecule type" value="Genomic_DNA"/>
</dbReference>
<feature type="non-terminal residue" evidence="1">
    <location>
        <position position="190"/>
    </location>
</feature>
<dbReference type="Proteomes" id="UP000487350">
    <property type="component" value="Unassembled WGS sequence"/>
</dbReference>